<protein>
    <submittedName>
        <fullName evidence="1">Uncharacterized protein</fullName>
    </submittedName>
</protein>
<gene>
    <name evidence="1" type="ORF">HU200_008005</name>
</gene>
<evidence type="ECO:0000313" key="2">
    <source>
        <dbReference type="Proteomes" id="UP000636709"/>
    </source>
</evidence>
<dbReference type="Proteomes" id="UP000636709">
    <property type="component" value="Unassembled WGS sequence"/>
</dbReference>
<evidence type="ECO:0000313" key="1">
    <source>
        <dbReference type="EMBL" id="KAF8765964.1"/>
    </source>
</evidence>
<organism evidence="1 2">
    <name type="scientific">Digitaria exilis</name>
    <dbReference type="NCBI Taxonomy" id="1010633"/>
    <lineage>
        <taxon>Eukaryota</taxon>
        <taxon>Viridiplantae</taxon>
        <taxon>Streptophyta</taxon>
        <taxon>Embryophyta</taxon>
        <taxon>Tracheophyta</taxon>
        <taxon>Spermatophyta</taxon>
        <taxon>Magnoliopsida</taxon>
        <taxon>Liliopsida</taxon>
        <taxon>Poales</taxon>
        <taxon>Poaceae</taxon>
        <taxon>PACMAD clade</taxon>
        <taxon>Panicoideae</taxon>
        <taxon>Panicodae</taxon>
        <taxon>Paniceae</taxon>
        <taxon>Anthephorinae</taxon>
        <taxon>Digitaria</taxon>
    </lineage>
</organism>
<comment type="caution">
    <text evidence="1">The sequence shown here is derived from an EMBL/GenBank/DDBJ whole genome shotgun (WGS) entry which is preliminary data.</text>
</comment>
<accession>A0A835FNJ3</accession>
<dbReference type="AlphaFoldDB" id="A0A835FNJ3"/>
<keyword evidence="2" id="KW-1185">Reference proteome</keyword>
<name>A0A835FNJ3_9POAL</name>
<reference evidence="1" key="1">
    <citation type="submission" date="2020-07" db="EMBL/GenBank/DDBJ databases">
        <title>Genome sequence and genetic diversity analysis of an under-domesticated orphan crop, white fonio (Digitaria exilis).</title>
        <authorList>
            <person name="Bennetzen J.L."/>
            <person name="Chen S."/>
            <person name="Ma X."/>
            <person name="Wang X."/>
            <person name="Yssel A.E.J."/>
            <person name="Chaluvadi S.R."/>
            <person name="Johnson M."/>
            <person name="Gangashetty P."/>
            <person name="Hamidou F."/>
            <person name="Sanogo M.D."/>
            <person name="Zwaenepoel A."/>
            <person name="Wallace J."/>
            <person name="Van De Peer Y."/>
            <person name="Van Deynze A."/>
        </authorList>
    </citation>
    <scope>NUCLEOTIDE SEQUENCE</scope>
    <source>
        <tissue evidence="1">Leaves</tissue>
    </source>
</reference>
<dbReference type="EMBL" id="JACEFO010000524">
    <property type="protein sequence ID" value="KAF8765964.1"/>
    <property type="molecule type" value="Genomic_DNA"/>
</dbReference>
<proteinExistence type="predicted"/>
<sequence length="107" mass="12014">MYSFKYLPKFKVLQSPVTRSKLKAPSITTPDSVKMKRSRSGKSFGFRICASAKYRSFFCFDPSRNFFSGRVIVPRLDPGTQNIIYSPDGSISGVTNLEAQFPQGSCR</sequence>
<dbReference type="OrthoDB" id="586081at2759"/>